<dbReference type="InterPro" id="IPR009057">
    <property type="entry name" value="Homeodomain-like_sf"/>
</dbReference>
<feature type="compositionally biased region" description="Polar residues" evidence="4">
    <location>
        <begin position="154"/>
        <end position="164"/>
    </location>
</feature>
<keyword evidence="7" id="KW-1185">Reference proteome</keyword>
<keyword evidence="2 3" id="KW-0539">Nucleus</keyword>
<evidence type="ECO:0000313" key="7">
    <source>
        <dbReference type="Proteomes" id="UP000008068"/>
    </source>
</evidence>
<evidence type="ECO:0000256" key="3">
    <source>
        <dbReference type="RuleBase" id="RU000682"/>
    </source>
</evidence>
<dbReference type="SUPFAM" id="SSF46689">
    <property type="entry name" value="Homeodomain-like"/>
    <property type="match status" value="1"/>
</dbReference>
<name>G0PJ98_CAEBE</name>
<dbReference type="STRING" id="135651.G0PJ98"/>
<evidence type="ECO:0000256" key="4">
    <source>
        <dbReference type="SAM" id="MobiDB-lite"/>
    </source>
</evidence>
<dbReference type="InParanoid" id="G0PJ98"/>
<evidence type="ECO:0000256" key="2">
    <source>
        <dbReference type="PROSITE-ProRule" id="PRU00108"/>
    </source>
</evidence>
<evidence type="ECO:0000256" key="1">
    <source>
        <dbReference type="ARBA" id="ARBA00004123"/>
    </source>
</evidence>
<feature type="domain" description="Homeobox" evidence="5">
    <location>
        <begin position="173"/>
        <end position="233"/>
    </location>
</feature>
<feature type="compositionally biased region" description="Polar residues" evidence="4">
    <location>
        <begin position="117"/>
        <end position="145"/>
    </location>
</feature>
<dbReference type="Proteomes" id="UP000008068">
    <property type="component" value="Unassembled WGS sequence"/>
</dbReference>
<dbReference type="EMBL" id="GL380660">
    <property type="protein sequence ID" value="EGT58981.1"/>
    <property type="molecule type" value="Genomic_DNA"/>
</dbReference>
<proteinExistence type="predicted"/>
<evidence type="ECO:0000259" key="5">
    <source>
        <dbReference type="PROSITE" id="PS50071"/>
    </source>
</evidence>
<dbReference type="Gene3D" id="1.10.10.60">
    <property type="entry name" value="Homeodomain-like"/>
    <property type="match status" value="1"/>
</dbReference>
<feature type="region of interest" description="Disordered" evidence="4">
    <location>
        <begin position="247"/>
        <end position="289"/>
    </location>
</feature>
<protein>
    <recommendedName>
        <fullName evidence="5">Homeobox domain-containing protein</fullName>
    </recommendedName>
</protein>
<evidence type="ECO:0000313" key="6">
    <source>
        <dbReference type="EMBL" id="EGT58981.1"/>
    </source>
</evidence>
<dbReference type="GO" id="GO:0005634">
    <property type="term" value="C:nucleus"/>
    <property type="evidence" value="ECO:0007669"/>
    <property type="project" value="UniProtKB-SubCell"/>
</dbReference>
<feature type="compositionally biased region" description="Basic and acidic residues" evidence="4">
    <location>
        <begin position="279"/>
        <end position="289"/>
    </location>
</feature>
<dbReference type="CDD" id="cd00086">
    <property type="entry name" value="homeodomain"/>
    <property type="match status" value="1"/>
</dbReference>
<reference evidence="7" key="1">
    <citation type="submission" date="2011-07" db="EMBL/GenBank/DDBJ databases">
        <authorList>
            <consortium name="Caenorhabditis brenneri Sequencing and Analysis Consortium"/>
            <person name="Wilson R.K."/>
        </authorList>
    </citation>
    <scope>NUCLEOTIDE SEQUENCE [LARGE SCALE GENOMIC DNA]</scope>
    <source>
        <strain evidence="7">PB2801</strain>
    </source>
</reference>
<feature type="region of interest" description="Disordered" evidence="4">
    <location>
        <begin position="117"/>
        <end position="180"/>
    </location>
</feature>
<dbReference type="SMART" id="SM00389">
    <property type="entry name" value="HOX"/>
    <property type="match status" value="1"/>
</dbReference>
<dbReference type="PROSITE" id="PS50071">
    <property type="entry name" value="HOMEOBOX_2"/>
    <property type="match status" value="1"/>
</dbReference>
<dbReference type="InterPro" id="IPR001356">
    <property type="entry name" value="HD"/>
</dbReference>
<dbReference type="AlphaFoldDB" id="G0PJ98"/>
<feature type="DNA-binding region" description="Homeobox" evidence="2">
    <location>
        <begin position="175"/>
        <end position="234"/>
    </location>
</feature>
<keyword evidence="2 3" id="KW-0238">DNA-binding</keyword>
<accession>G0PJ98</accession>
<gene>
    <name evidence="6" type="ORF">CAEBREN_19318</name>
</gene>
<comment type="subcellular location">
    <subcellularLocation>
        <location evidence="1 2 3">Nucleus</location>
    </subcellularLocation>
</comment>
<feature type="compositionally biased region" description="Low complexity" evidence="4">
    <location>
        <begin position="253"/>
        <end position="273"/>
    </location>
</feature>
<dbReference type="GO" id="GO:0003677">
    <property type="term" value="F:DNA binding"/>
    <property type="evidence" value="ECO:0007669"/>
    <property type="project" value="UniProtKB-UniRule"/>
</dbReference>
<sequence length="289" mass="32379">MLNPSSPYWLASALGLNAAGNTGSNRTSLPHLVIHSMDYFTDPDYLKTKKDEKDTVNANSTQKLEPPTNVVKEASLEPVTEKVLDVHGTDQHTAHQLPQSQDVHTRSINHHIQSVNPISIDPSQAKDQSQSKGLQSPTPSTNAVFSPQAHYPSLSPQLDAQHSYQPKAPKATLKPGKKGQRFEKWQCDVLKAHYTLSEHLHPSNQKRLEEQLQLSGHQIRTWFQNRRFKDRQAEKHSLLGEVAWNTTSNNQYPSSAPSSSSTPSHHSSLSPESNIPLETLKERDENYPR</sequence>
<dbReference type="Pfam" id="PF00046">
    <property type="entry name" value="Homeodomain"/>
    <property type="match status" value="1"/>
</dbReference>
<dbReference type="HOGENOM" id="CLU_066305_0_0_1"/>
<organism evidence="7">
    <name type="scientific">Caenorhabditis brenneri</name>
    <name type="common">Nematode worm</name>
    <dbReference type="NCBI Taxonomy" id="135651"/>
    <lineage>
        <taxon>Eukaryota</taxon>
        <taxon>Metazoa</taxon>
        <taxon>Ecdysozoa</taxon>
        <taxon>Nematoda</taxon>
        <taxon>Chromadorea</taxon>
        <taxon>Rhabditida</taxon>
        <taxon>Rhabditina</taxon>
        <taxon>Rhabditomorpha</taxon>
        <taxon>Rhabditoidea</taxon>
        <taxon>Rhabditidae</taxon>
        <taxon>Peloderinae</taxon>
        <taxon>Caenorhabditis</taxon>
    </lineage>
</organism>
<keyword evidence="2 3" id="KW-0371">Homeobox</keyword>